<evidence type="ECO:0000313" key="3">
    <source>
        <dbReference type="Proteomes" id="UP000178121"/>
    </source>
</evidence>
<evidence type="ECO:0000256" key="1">
    <source>
        <dbReference type="SAM" id="Phobius"/>
    </source>
</evidence>
<dbReference type="Proteomes" id="UP000178121">
    <property type="component" value="Unassembled WGS sequence"/>
</dbReference>
<name>A0A1G2MD07_9BACT</name>
<protein>
    <submittedName>
        <fullName evidence="2">Uncharacterized protein</fullName>
    </submittedName>
</protein>
<evidence type="ECO:0000313" key="2">
    <source>
        <dbReference type="EMBL" id="OHA20901.1"/>
    </source>
</evidence>
<proteinExistence type="predicted"/>
<feature type="transmembrane region" description="Helical" evidence="1">
    <location>
        <begin position="12"/>
        <end position="33"/>
    </location>
</feature>
<keyword evidence="1" id="KW-0472">Membrane</keyword>
<gene>
    <name evidence="2" type="ORF">A2849_01985</name>
</gene>
<comment type="caution">
    <text evidence="2">The sequence shown here is derived from an EMBL/GenBank/DDBJ whole genome shotgun (WGS) entry which is preliminary data.</text>
</comment>
<dbReference type="EMBL" id="MHRI01000019">
    <property type="protein sequence ID" value="OHA20901.1"/>
    <property type="molecule type" value="Genomic_DNA"/>
</dbReference>
<keyword evidence="1" id="KW-0812">Transmembrane</keyword>
<accession>A0A1G2MD07</accession>
<organism evidence="2 3">
    <name type="scientific">Candidatus Taylorbacteria bacterium RIFCSPHIGHO2_01_FULL_51_15</name>
    <dbReference type="NCBI Taxonomy" id="1802304"/>
    <lineage>
        <taxon>Bacteria</taxon>
        <taxon>Candidatus Tayloriibacteriota</taxon>
    </lineage>
</organism>
<sequence>MTTHTISKKNKELLLITLLLNIAAVGFLALLFIEVKTKNEHISTLINEIEAEAAKESTNQSVKALIEETAPLLAELRGYMVEKEGTVFFIELLEKEGESVGVSVDITSVEKVPLEGASKIEGLRVRLKGNSTWLGVVRFLGLLELLPYEARVEQAVISRAEVAGSPWRIDLSLHVLTEK</sequence>
<reference evidence="2 3" key="1">
    <citation type="journal article" date="2016" name="Nat. Commun.">
        <title>Thousands of microbial genomes shed light on interconnected biogeochemical processes in an aquifer system.</title>
        <authorList>
            <person name="Anantharaman K."/>
            <person name="Brown C.T."/>
            <person name="Hug L.A."/>
            <person name="Sharon I."/>
            <person name="Castelle C.J."/>
            <person name="Probst A.J."/>
            <person name="Thomas B.C."/>
            <person name="Singh A."/>
            <person name="Wilkins M.J."/>
            <person name="Karaoz U."/>
            <person name="Brodie E.L."/>
            <person name="Williams K.H."/>
            <person name="Hubbard S.S."/>
            <person name="Banfield J.F."/>
        </authorList>
    </citation>
    <scope>NUCLEOTIDE SEQUENCE [LARGE SCALE GENOMIC DNA]</scope>
</reference>
<dbReference type="AlphaFoldDB" id="A0A1G2MD07"/>
<keyword evidence="1" id="KW-1133">Transmembrane helix</keyword>